<dbReference type="AlphaFoldDB" id="A0A9Q9DV15"/>
<evidence type="ECO:0000313" key="1">
    <source>
        <dbReference type="EMBL" id="USP79374.1"/>
    </source>
</evidence>
<proteinExistence type="predicted"/>
<dbReference type="Proteomes" id="UP001056012">
    <property type="component" value="Chromosome 5"/>
</dbReference>
<reference evidence="1" key="1">
    <citation type="submission" date="2021-12" db="EMBL/GenBank/DDBJ databases">
        <title>Curvularia clavata genome.</title>
        <authorList>
            <person name="Cao Y."/>
        </authorList>
    </citation>
    <scope>NUCLEOTIDE SEQUENCE</scope>
    <source>
        <strain evidence="1">Yc1106</strain>
    </source>
</reference>
<dbReference type="VEuPathDB" id="FungiDB:yc1106_06648"/>
<dbReference type="EMBL" id="CP089278">
    <property type="protein sequence ID" value="USP79374.1"/>
    <property type="molecule type" value="Genomic_DNA"/>
</dbReference>
<gene>
    <name evidence="1" type="ORF">yc1106_06648</name>
</gene>
<accession>A0A9Q9DV15</accession>
<protein>
    <submittedName>
        <fullName evidence="1">Uncharacterized protein</fullName>
    </submittedName>
</protein>
<evidence type="ECO:0000313" key="2">
    <source>
        <dbReference type="Proteomes" id="UP001056012"/>
    </source>
</evidence>
<sequence length="128" mass="14881">MQSKGLLVDTFWFDIHHILSTSLILFMRILKNPSSTDLQEKAESMRHVLQEHPGKIQSYADECLKEILEDIRMIGLHDPHVEVSPLKHLDRLLFDREKPASESESECIEALKEKELLKSSEFALLLDW</sequence>
<keyword evidence="2" id="KW-1185">Reference proteome</keyword>
<name>A0A9Q9DV15_CURCL</name>
<organism evidence="1 2">
    <name type="scientific">Curvularia clavata</name>
    <dbReference type="NCBI Taxonomy" id="95742"/>
    <lineage>
        <taxon>Eukaryota</taxon>
        <taxon>Fungi</taxon>
        <taxon>Dikarya</taxon>
        <taxon>Ascomycota</taxon>
        <taxon>Pezizomycotina</taxon>
        <taxon>Dothideomycetes</taxon>
        <taxon>Pleosporomycetidae</taxon>
        <taxon>Pleosporales</taxon>
        <taxon>Pleosporineae</taxon>
        <taxon>Pleosporaceae</taxon>
        <taxon>Curvularia</taxon>
    </lineage>
</organism>